<evidence type="ECO:0000256" key="4">
    <source>
        <dbReference type="ARBA" id="ARBA00022729"/>
    </source>
</evidence>
<keyword evidence="3" id="KW-0964">Secreted</keyword>
<organism evidence="10 11">
    <name type="scientific">Petromyzon marinus</name>
    <name type="common">Sea lamprey</name>
    <dbReference type="NCBI Taxonomy" id="7757"/>
    <lineage>
        <taxon>Eukaryota</taxon>
        <taxon>Metazoa</taxon>
        <taxon>Chordata</taxon>
        <taxon>Craniata</taxon>
        <taxon>Vertebrata</taxon>
        <taxon>Cyclostomata</taxon>
        <taxon>Hyperoartia</taxon>
        <taxon>Petromyzontiformes</taxon>
        <taxon>Petromyzontidae</taxon>
        <taxon>Petromyzon</taxon>
    </lineage>
</organism>
<dbReference type="RefSeq" id="XP_032812145.1">
    <property type="nucleotide sequence ID" value="XM_032956254.1"/>
</dbReference>
<evidence type="ECO:0000313" key="11">
    <source>
        <dbReference type="RefSeq" id="XP_032812145.1"/>
    </source>
</evidence>
<evidence type="ECO:0000256" key="7">
    <source>
        <dbReference type="ARBA" id="ARBA00023180"/>
    </source>
</evidence>
<proteinExistence type="inferred from homology"/>
<dbReference type="Proteomes" id="UP001318040">
    <property type="component" value="Chromosome 18"/>
</dbReference>
<dbReference type="FunFam" id="2.10.90.10:FF:000005">
    <property type="entry name" value="Inhibin beta A chain"/>
    <property type="match status" value="1"/>
</dbReference>
<gene>
    <name evidence="11" type="primary">LOC116943464</name>
</gene>
<dbReference type="PROSITE" id="PS51362">
    <property type="entry name" value="TGF_BETA_2"/>
    <property type="match status" value="1"/>
</dbReference>
<evidence type="ECO:0000256" key="8">
    <source>
        <dbReference type="RuleBase" id="RU000354"/>
    </source>
</evidence>
<dbReference type="PANTHER" id="PTHR11848">
    <property type="entry name" value="TGF-BETA FAMILY"/>
    <property type="match status" value="1"/>
</dbReference>
<evidence type="ECO:0000256" key="2">
    <source>
        <dbReference type="ARBA" id="ARBA00006656"/>
    </source>
</evidence>
<protein>
    <submittedName>
        <fullName evidence="11">Inhibin beta B chain-like</fullName>
    </submittedName>
</protein>
<dbReference type="InterPro" id="IPR029034">
    <property type="entry name" value="Cystine-knot_cytokine"/>
</dbReference>
<dbReference type="Gene3D" id="2.60.120.970">
    <property type="match status" value="1"/>
</dbReference>
<keyword evidence="7" id="KW-0325">Glycoprotein</keyword>
<evidence type="ECO:0000256" key="6">
    <source>
        <dbReference type="ARBA" id="ARBA00023157"/>
    </source>
</evidence>
<evidence type="ECO:0000259" key="9">
    <source>
        <dbReference type="PROSITE" id="PS51362"/>
    </source>
</evidence>
<dbReference type="KEGG" id="pmrn:116943464"/>
<dbReference type="SUPFAM" id="SSF57501">
    <property type="entry name" value="Cystine-knot cytokines"/>
    <property type="match status" value="1"/>
</dbReference>
<keyword evidence="6" id="KW-1015">Disulfide bond</keyword>
<dbReference type="InterPro" id="IPR015615">
    <property type="entry name" value="TGF-beta-rel"/>
</dbReference>
<dbReference type="GO" id="GO:0005125">
    <property type="term" value="F:cytokine activity"/>
    <property type="evidence" value="ECO:0007669"/>
    <property type="project" value="TreeGrafter"/>
</dbReference>
<evidence type="ECO:0000256" key="1">
    <source>
        <dbReference type="ARBA" id="ARBA00004613"/>
    </source>
</evidence>
<reference evidence="11" key="1">
    <citation type="submission" date="2025-08" db="UniProtKB">
        <authorList>
            <consortium name="RefSeq"/>
        </authorList>
    </citation>
    <scope>IDENTIFICATION</scope>
    <source>
        <tissue evidence="11">Sperm</tissue>
    </source>
</reference>
<name>A0AAJ7T848_PETMA</name>
<feature type="domain" description="TGF-beta family profile" evidence="9">
    <location>
        <begin position="332"/>
        <end position="453"/>
    </location>
</feature>
<sequence length="453" mass="48693">MRGPRCEARIVASRKMHTRTGIAFAFLVTACTVGSPLDPQVATQGRSDLAAKVSTWAKAEVGVTAKSKLDKHDCPSCDMAFLRRVEEKQGEALLVEAVKRHILNKLGLHERPTTIRPIPRLAMLAAVDKLHHTKRGKRGNGDPEETQRGHDFSEIISFASFDGWHSGALQLRLDFPAEQQLRVAWLRSAELWLHVHAAEGGPRLPDGTAAAALLRVRVRSAGAPAVEVQRRVLVTAKDAWVAVPLLDAVRATLQRADGALAVSVECDGCIALSGRAAKGQGEAAAVASAAAAVDSGGGGGGGGEKNVDLAEFGPHGWPFLLLRMASSQGGSRTRRRSVECDGSSSLCCLQRFYVEFRKINWGDWIIQPAGFQSNYCQGECRGAQVLNGTSSASSLRSVIINQYNLRGLGPVAAKTTCCVPVRFSSVSMLYYDDKNNIQKKDVPDMVAEECGCI</sequence>
<keyword evidence="10" id="KW-1185">Reference proteome</keyword>
<dbReference type="GO" id="GO:0008083">
    <property type="term" value="F:growth factor activity"/>
    <property type="evidence" value="ECO:0007669"/>
    <property type="project" value="UniProtKB-KW"/>
</dbReference>
<dbReference type="Pfam" id="PF00019">
    <property type="entry name" value="TGF_beta"/>
    <property type="match status" value="1"/>
</dbReference>
<dbReference type="CDD" id="cd13752">
    <property type="entry name" value="TGF_beta_INHB"/>
    <property type="match status" value="1"/>
</dbReference>
<dbReference type="PROSITE" id="PS51257">
    <property type="entry name" value="PROKAR_LIPOPROTEIN"/>
    <property type="match status" value="1"/>
</dbReference>
<keyword evidence="5 8" id="KW-0339">Growth factor</keyword>
<keyword evidence="4" id="KW-0732">Signal</keyword>
<dbReference type="Gene3D" id="2.10.90.10">
    <property type="entry name" value="Cystine-knot cytokines"/>
    <property type="match status" value="1"/>
</dbReference>
<evidence type="ECO:0000313" key="10">
    <source>
        <dbReference type="Proteomes" id="UP001318040"/>
    </source>
</evidence>
<dbReference type="InterPro" id="IPR017948">
    <property type="entry name" value="TGFb_CS"/>
</dbReference>
<dbReference type="InterPro" id="IPR001839">
    <property type="entry name" value="TGF-b_C"/>
</dbReference>
<evidence type="ECO:0000256" key="5">
    <source>
        <dbReference type="ARBA" id="ARBA00023030"/>
    </source>
</evidence>
<dbReference type="PANTHER" id="PTHR11848:SF309">
    <property type="entry name" value="INHIBIN BETA CHAIN"/>
    <property type="match status" value="1"/>
</dbReference>
<comment type="subcellular location">
    <subcellularLocation>
        <location evidence="1">Secreted</location>
    </subcellularLocation>
</comment>
<dbReference type="SMART" id="SM00204">
    <property type="entry name" value="TGFB"/>
    <property type="match status" value="1"/>
</dbReference>
<dbReference type="PROSITE" id="PS00250">
    <property type="entry name" value="TGF_BETA_1"/>
    <property type="match status" value="1"/>
</dbReference>
<dbReference type="AlphaFoldDB" id="A0AAJ7T848"/>
<dbReference type="GO" id="GO:0005615">
    <property type="term" value="C:extracellular space"/>
    <property type="evidence" value="ECO:0007669"/>
    <property type="project" value="TreeGrafter"/>
</dbReference>
<comment type="similarity">
    <text evidence="2 8">Belongs to the TGF-beta family.</text>
</comment>
<accession>A0AAJ7T848</accession>
<evidence type="ECO:0000256" key="3">
    <source>
        <dbReference type="ARBA" id="ARBA00022525"/>
    </source>
</evidence>